<dbReference type="RefSeq" id="WP_184678400.1">
    <property type="nucleotide sequence ID" value="NZ_JACHGY010000001.1"/>
</dbReference>
<evidence type="ECO:0000313" key="4">
    <source>
        <dbReference type="Proteomes" id="UP000541810"/>
    </source>
</evidence>
<protein>
    <submittedName>
        <fullName evidence="3">Nucleoid-associated protein YgaU</fullName>
    </submittedName>
</protein>
<dbReference type="InterPro" id="IPR036779">
    <property type="entry name" value="LysM_dom_sf"/>
</dbReference>
<sequence>MTAAYKIALAAGASLLLIVIASLILRGENNTPAPEDTGEELALNDTIAPIAEPPAVDPVPPADAPGLGLGVDLTPVGPPVRDETLTTDTPPSPEPEPESPTRLSYADKPAVVEPVLPDPENSITVGRSAFDNDDPFDRKPFDPLSEPIGPPEPEPITPEDPALAEVPPADPTPAEANVGIALGPLDPVTPPADPSAESTENVVPTPPPAPPILRLYTIESGDSLSSIALATYGSANKWVDIAQANPLVDPNRLRVGQEIKLPDLSGEGAAPVVKAEDNEDEVPRRGAKYTVKSGDNLSKIAKQFYNSTAKWELIFQANRRTIGDDPGNLKVGMELLIPPPDTGAN</sequence>
<dbReference type="CDD" id="cd00118">
    <property type="entry name" value="LysM"/>
    <property type="match status" value="2"/>
</dbReference>
<name>A0A7X0LLD8_9BACT</name>
<feature type="domain" description="LysM" evidence="2">
    <location>
        <begin position="214"/>
        <end position="261"/>
    </location>
</feature>
<feature type="compositionally biased region" description="Pro residues" evidence="1">
    <location>
        <begin position="51"/>
        <end position="63"/>
    </location>
</feature>
<evidence type="ECO:0000256" key="1">
    <source>
        <dbReference type="SAM" id="MobiDB-lite"/>
    </source>
</evidence>
<comment type="caution">
    <text evidence="3">The sequence shown here is derived from an EMBL/GenBank/DDBJ whole genome shotgun (WGS) entry which is preliminary data.</text>
</comment>
<dbReference type="PANTHER" id="PTHR34700:SF4">
    <property type="entry name" value="PHAGE-LIKE ELEMENT PBSX PROTEIN XKDP"/>
    <property type="match status" value="1"/>
</dbReference>
<feature type="region of interest" description="Disordered" evidence="1">
    <location>
        <begin position="51"/>
        <end position="209"/>
    </location>
</feature>
<accession>A0A7X0LLD8</accession>
<keyword evidence="4" id="KW-1185">Reference proteome</keyword>
<dbReference type="PROSITE" id="PS51782">
    <property type="entry name" value="LYSM"/>
    <property type="match status" value="2"/>
</dbReference>
<feature type="domain" description="LysM" evidence="2">
    <location>
        <begin position="287"/>
        <end position="337"/>
    </location>
</feature>
<dbReference type="Proteomes" id="UP000541810">
    <property type="component" value="Unassembled WGS sequence"/>
</dbReference>
<organism evidence="3 4">
    <name type="scientific">Algisphaera agarilytica</name>
    <dbReference type="NCBI Taxonomy" id="1385975"/>
    <lineage>
        <taxon>Bacteria</taxon>
        <taxon>Pseudomonadati</taxon>
        <taxon>Planctomycetota</taxon>
        <taxon>Phycisphaerae</taxon>
        <taxon>Phycisphaerales</taxon>
        <taxon>Phycisphaeraceae</taxon>
        <taxon>Algisphaera</taxon>
    </lineage>
</organism>
<dbReference type="SUPFAM" id="SSF54106">
    <property type="entry name" value="LysM domain"/>
    <property type="match status" value="2"/>
</dbReference>
<dbReference type="SMART" id="SM00257">
    <property type="entry name" value="LysM"/>
    <property type="match status" value="2"/>
</dbReference>
<dbReference type="Pfam" id="PF01476">
    <property type="entry name" value="LysM"/>
    <property type="match status" value="2"/>
</dbReference>
<evidence type="ECO:0000313" key="3">
    <source>
        <dbReference type="EMBL" id="MBB6430907.1"/>
    </source>
</evidence>
<dbReference type="Gene3D" id="3.10.350.10">
    <property type="entry name" value="LysM domain"/>
    <property type="match status" value="2"/>
</dbReference>
<dbReference type="InterPro" id="IPR052196">
    <property type="entry name" value="Bact_Kbp"/>
</dbReference>
<dbReference type="AlphaFoldDB" id="A0A7X0LLD8"/>
<dbReference type="InterPro" id="IPR018392">
    <property type="entry name" value="LysM"/>
</dbReference>
<gene>
    <name evidence="3" type="ORF">HNQ40_002713</name>
</gene>
<proteinExistence type="predicted"/>
<feature type="compositionally biased region" description="Pro residues" evidence="1">
    <location>
        <begin position="148"/>
        <end position="158"/>
    </location>
</feature>
<dbReference type="PANTHER" id="PTHR34700">
    <property type="entry name" value="POTASSIUM BINDING PROTEIN KBP"/>
    <property type="match status" value="1"/>
</dbReference>
<evidence type="ECO:0000259" key="2">
    <source>
        <dbReference type="PROSITE" id="PS51782"/>
    </source>
</evidence>
<dbReference type="EMBL" id="JACHGY010000001">
    <property type="protein sequence ID" value="MBB6430907.1"/>
    <property type="molecule type" value="Genomic_DNA"/>
</dbReference>
<reference evidence="3 4" key="1">
    <citation type="submission" date="2020-08" db="EMBL/GenBank/DDBJ databases">
        <title>Genomic Encyclopedia of Type Strains, Phase IV (KMG-IV): sequencing the most valuable type-strain genomes for metagenomic binning, comparative biology and taxonomic classification.</title>
        <authorList>
            <person name="Goeker M."/>
        </authorList>
    </citation>
    <scope>NUCLEOTIDE SEQUENCE [LARGE SCALE GENOMIC DNA]</scope>
    <source>
        <strain evidence="3 4">DSM 103725</strain>
    </source>
</reference>